<accession>A0A7C9EB04</accession>
<dbReference type="InterPro" id="IPR002182">
    <property type="entry name" value="NB-ARC"/>
</dbReference>
<dbReference type="PRINTS" id="PR00364">
    <property type="entry name" value="DISEASERSIST"/>
</dbReference>
<keyword evidence="5" id="KW-0067">ATP-binding</keyword>
<dbReference type="PANTHER" id="PTHR33463:SF204">
    <property type="entry name" value="NB-ARC DOMAIN-CONTAINING PROTEIN"/>
    <property type="match status" value="1"/>
</dbReference>
<evidence type="ECO:0000256" key="1">
    <source>
        <dbReference type="ARBA" id="ARBA00008894"/>
    </source>
</evidence>
<evidence type="ECO:0000259" key="8">
    <source>
        <dbReference type="Pfam" id="PF23247"/>
    </source>
</evidence>
<proteinExistence type="inferred from homology"/>
<reference evidence="9" key="2">
    <citation type="submission" date="2020-07" db="EMBL/GenBank/DDBJ databases">
        <authorList>
            <person name="Vera ALvarez R."/>
            <person name="Arias-Moreno D.M."/>
            <person name="Jimenez-Jacinto V."/>
            <person name="Jimenez-Bremont J.F."/>
            <person name="Swaminathan K."/>
            <person name="Moose S.P."/>
            <person name="Guerrero-Gonzalez M.L."/>
            <person name="Marino-Ramirez L."/>
            <person name="Landsman D."/>
            <person name="Rodriguez-Kessler M."/>
            <person name="Delgado-Sanchez P."/>
        </authorList>
    </citation>
    <scope>NUCLEOTIDE SEQUENCE</scope>
    <source>
        <tissue evidence="9">Cladode</tissue>
    </source>
</reference>
<dbReference type="Pfam" id="PF13855">
    <property type="entry name" value="LRR_8"/>
    <property type="match status" value="1"/>
</dbReference>
<dbReference type="GO" id="GO:0005524">
    <property type="term" value="F:ATP binding"/>
    <property type="evidence" value="ECO:0007669"/>
    <property type="project" value="UniProtKB-KW"/>
</dbReference>
<dbReference type="EMBL" id="GISG01210020">
    <property type="protein sequence ID" value="MBA4660846.1"/>
    <property type="molecule type" value="Transcribed_RNA"/>
</dbReference>
<keyword evidence="6" id="KW-0175">Coiled coil</keyword>
<evidence type="ECO:0000256" key="5">
    <source>
        <dbReference type="ARBA" id="ARBA00022840"/>
    </source>
</evidence>
<evidence type="ECO:0000256" key="2">
    <source>
        <dbReference type="ARBA" id="ARBA00022614"/>
    </source>
</evidence>
<dbReference type="PROSITE" id="PS51450">
    <property type="entry name" value="LRR"/>
    <property type="match status" value="1"/>
</dbReference>
<evidence type="ECO:0000256" key="6">
    <source>
        <dbReference type="SAM" id="Coils"/>
    </source>
</evidence>
<dbReference type="SUPFAM" id="SSF52058">
    <property type="entry name" value="L domain-like"/>
    <property type="match status" value="1"/>
</dbReference>
<dbReference type="InterPro" id="IPR057135">
    <property type="entry name" value="At4g27190-like_LRR"/>
</dbReference>
<feature type="domain" description="Disease resistance protein At4g27190-like leucine-rich repeats" evidence="8">
    <location>
        <begin position="844"/>
        <end position="944"/>
    </location>
</feature>
<dbReference type="GO" id="GO:0006952">
    <property type="term" value="P:defense response"/>
    <property type="evidence" value="ECO:0007669"/>
    <property type="project" value="UniProtKB-KW"/>
</dbReference>
<reference evidence="9" key="1">
    <citation type="journal article" date="2013" name="J. Plant Res.">
        <title>Effect of fungi and light on seed germination of three Opuntia species from semiarid lands of central Mexico.</title>
        <authorList>
            <person name="Delgado-Sanchez P."/>
            <person name="Jimenez-Bremont J.F."/>
            <person name="Guerrero-Gonzalez Mde L."/>
            <person name="Flores J."/>
        </authorList>
    </citation>
    <scope>NUCLEOTIDE SEQUENCE</scope>
    <source>
        <tissue evidence="9">Cladode</tissue>
    </source>
</reference>
<dbReference type="SMART" id="SM00369">
    <property type="entry name" value="LRR_TYP"/>
    <property type="match status" value="2"/>
</dbReference>
<keyword evidence="2" id="KW-0433">Leucine-rich repeat</keyword>
<dbReference type="Gene3D" id="3.80.10.10">
    <property type="entry name" value="Ribonuclease Inhibitor"/>
    <property type="match status" value="3"/>
</dbReference>
<evidence type="ECO:0000259" key="7">
    <source>
        <dbReference type="Pfam" id="PF00931"/>
    </source>
</evidence>
<dbReference type="InterPro" id="IPR027417">
    <property type="entry name" value="P-loop_NTPase"/>
</dbReference>
<keyword evidence="5" id="KW-0547">Nucleotide-binding</keyword>
<comment type="similarity">
    <text evidence="1">Belongs to the disease resistance NB-LRR family.</text>
</comment>
<name>A0A7C9EB04_OPUST</name>
<dbReference type="InterPro" id="IPR001611">
    <property type="entry name" value="Leu-rich_rpt"/>
</dbReference>
<protein>
    <submittedName>
        <fullName evidence="9">Uncharacterized protein</fullName>
    </submittedName>
</protein>
<feature type="coiled-coil region" evidence="6">
    <location>
        <begin position="84"/>
        <end position="111"/>
    </location>
</feature>
<dbReference type="Pfam" id="PF00931">
    <property type="entry name" value="NB-ARC"/>
    <property type="match status" value="1"/>
</dbReference>
<dbReference type="InterPro" id="IPR042197">
    <property type="entry name" value="Apaf_helical"/>
</dbReference>
<sequence>MKRLRDAPSSSSALEQTKVLLNDTIKSLTSLEAEGGHSDQHVEIQRTKKPREVDFLYRIHRWLTGGKGKIQTNDNEGQGKGCSIGNHDDRFKRLEKQVEELKQQIGKFDHRLVLNNCEKTLLPFPETELVGEEFKENIEKIMGWLKNSQIFKIGVHGMGGVGKTALLKQVYNELLQDTSTSQPYWATVSHCDSVYKLQGSIAKCFGLDFTDEDDVMKRASILHSTLAKRGNIVLILDDMWQPLFPDEVGIPLGENGCKIILTTRSLEVCRRMGCKDFVIKVEILAEDEAEALFMDNLEDYDELTTEVEEVVQEVLWKCYRLPLAIVTMARRMRGVVEINEWESVLNELHSFKQMDMNDEVYTRLQNSYDSLKDENVKKCFLSSIVHLLNEQQAFVGRNWLVGHWIDEGLLDEIESSEQRLRKARTIINKLVDSCLLEDCDDGDSSWHKLIEAMALCMIQKTRCGIMLKSNVGIAEVPKDELWSEDLVTVSLTGNLIKKIPSDMSPKCPKLTVLNLDNNPLMEVPESFFMHMTALTVLNLSHTDIEILPDSVSKLKSLRALKLVYCKKLAHAPSLATLTKLKVLDLWGASNVEGHMGLENLKLLEKLYFTWMSDWTHLNRLMESWPFSCLHTYRYSYHKGFPNLVTSGEMDEEYDKAMEIISVDLRSEKLVFPRDIEDLVLRQCVLTSLGDALPPGSTIKLKRLELVGCKGMEYIVSSITQVHFIFPEALLIKSMHELRGIIKLEDREIPQPAAAFSRLSYMSIQYCPNFKNFLLLSVQQVLVWFSYLETLELDSCEELEDLTLVSIVEDASPGEIGSLVVPNLRVLILWYLPKLGGTLCKGLLYTTLRELTIVACNEVKEVFRLDPSRHSQSLVPNLQELRVQNCQNLEMIFSSSTNSGNPILVFPNLKLLTLTDLPKLGSMYRGVLLCTCIKQINMSRCPKYQRVEKLSRPVICDRSPSTLACLPRYDANKDWWEPLRDFPEDIHRLSDLADKFRRSQQYEGPNPSALNTHQISTESELAFALASVGVGQNFTEDLSNVGHPETGQNAVSYTFEWMATDFRMPEDENANQTLRNPIVTPSAQFLCDGQWQAYDPPHNEGSSSGYVWGGWH</sequence>
<dbReference type="InterPro" id="IPR003591">
    <property type="entry name" value="Leu-rich_rpt_typical-subtyp"/>
</dbReference>
<organism evidence="9">
    <name type="scientific">Opuntia streptacantha</name>
    <name type="common">Prickly pear cactus</name>
    <name type="synonym">Opuntia cardona</name>
    <dbReference type="NCBI Taxonomy" id="393608"/>
    <lineage>
        <taxon>Eukaryota</taxon>
        <taxon>Viridiplantae</taxon>
        <taxon>Streptophyta</taxon>
        <taxon>Embryophyta</taxon>
        <taxon>Tracheophyta</taxon>
        <taxon>Spermatophyta</taxon>
        <taxon>Magnoliopsida</taxon>
        <taxon>eudicotyledons</taxon>
        <taxon>Gunneridae</taxon>
        <taxon>Pentapetalae</taxon>
        <taxon>Caryophyllales</taxon>
        <taxon>Cactineae</taxon>
        <taxon>Cactaceae</taxon>
        <taxon>Opuntioideae</taxon>
        <taxon>Opuntia</taxon>
    </lineage>
</organism>
<dbReference type="Gene3D" id="3.40.50.300">
    <property type="entry name" value="P-loop containing nucleotide triphosphate hydrolases"/>
    <property type="match status" value="1"/>
</dbReference>
<keyword evidence="4" id="KW-0611">Plant defense</keyword>
<dbReference type="InterPro" id="IPR032675">
    <property type="entry name" value="LRR_dom_sf"/>
</dbReference>
<evidence type="ECO:0000313" key="9">
    <source>
        <dbReference type="EMBL" id="MBA4660846.1"/>
    </source>
</evidence>
<dbReference type="AlphaFoldDB" id="A0A7C9EB04"/>
<dbReference type="InterPro" id="IPR050905">
    <property type="entry name" value="Plant_NBS-LRR"/>
</dbReference>
<dbReference type="SUPFAM" id="SSF52540">
    <property type="entry name" value="P-loop containing nucleoside triphosphate hydrolases"/>
    <property type="match status" value="1"/>
</dbReference>
<dbReference type="Gene3D" id="1.10.8.430">
    <property type="entry name" value="Helical domain of apoptotic protease-activating factors"/>
    <property type="match status" value="1"/>
</dbReference>
<dbReference type="PANTHER" id="PTHR33463">
    <property type="entry name" value="NB-ARC DOMAIN-CONTAINING PROTEIN-RELATED"/>
    <property type="match status" value="1"/>
</dbReference>
<dbReference type="GO" id="GO:0043531">
    <property type="term" value="F:ADP binding"/>
    <property type="evidence" value="ECO:0007669"/>
    <property type="project" value="InterPro"/>
</dbReference>
<dbReference type="Pfam" id="PF23247">
    <property type="entry name" value="LRR_RPS2"/>
    <property type="match status" value="1"/>
</dbReference>
<keyword evidence="3" id="KW-0677">Repeat</keyword>
<feature type="domain" description="NB-ARC" evidence="7">
    <location>
        <begin position="135"/>
        <end position="294"/>
    </location>
</feature>
<evidence type="ECO:0000256" key="3">
    <source>
        <dbReference type="ARBA" id="ARBA00022737"/>
    </source>
</evidence>
<evidence type="ECO:0000256" key="4">
    <source>
        <dbReference type="ARBA" id="ARBA00022821"/>
    </source>
</evidence>